<feature type="domain" description="Radical SAM core" evidence="1">
    <location>
        <begin position="256"/>
        <end position="502"/>
    </location>
</feature>
<dbReference type="Proteomes" id="UP000621540">
    <property type="component" value="Unassembled WGS sequence"/>
</dbReference>
<dbReference type="EMBL" id="JACOQH010000002">
    <property type="protein sequence ID" value="MBC5753205.1"/>
    <property type="molecule type" value="Genomic_DNA"/>
</dbReference>
<dbReference type="PANTHER" id="PTHR42731">
    <property type="entry name" value="SLL1084 PROTEIN"/>
    <property type="match status" value="1"/>
</dbReference>
<dbReference type="InterPro" id="IPR007197">
    <property type="entry name" value="rSAM"/>
</dbReference>
<evidence type="ECO:0000259" key="1">
    <source>
        <dbReference type="PROSITE" id="PS51918"/>
    </source>
</evidence>
<dbReference type="SFLD" id="SFLDS00029">
    <property type="entry name" value="Radical_SAM"/>
    <property type="match status" value="1"/>
</dbReference>
<gene>
    <name evidence="2" type="ORF">H8Z76_04030</name>
</gene>
<proteinExistence type="predicted"/>
<dbReference type="InterPro" id="IPR058240">
    <property type="entry name" value="rSAM_sf"/>
</dbReference>
<name>A0ABR7I8J7_9FIRM</name>
<dbReference type="InterPro" id="IPR023862">
    <property type="entry name" value="CHP03960_rSAM"/>
</dbReference>
<protein>
    <submittedName>
        <fullName evidence="2">TIGR03960 family B12-binding radical SAM protein</fullName>
    </submittedName>
</protein>
<dbReference type="InterPro" id="IPR045784">
    <property type="entry name" value="Radical_SAM_N2"/>
</dbReference>
<evidence type="ECO:0000313" key="2">
    <source>
        <dbReference type="EMBL" id="MBC5753205.1"/>
    </source>
</evidence>
<dbReference type="RefSeq" id="WP_186981730.1">
    <property type="nucleotide sequence ID" value="NZ_JACOQH010000002.1"/>
</dbReference>
<dbReference type="Pfam" id="PF19864">
    <property type="entry name" value="Radical_SAM_N2"/>
    <property type="match status" value="1"/>
</dbReference>
<comment type="caution">
    <text evidence="2">The sequence shown here is derived from an EMBL/GenBank/DDBJ whole genome shotgun (WGS) entry which is preliminary data.</text>
</comment>
<dbReference type="InterPro" id="IPR006638">
    <property type="entry name" value="Elp3/MiaA/NifB-like_rSAM"/>
</dbReference>
<dbReference type="PANTHER" id="PTHR42731:SF1">
    <property type="entry name" value="RADICAL SAM DOMAIN PROTEIN"/>
    <property type="match status" value="1"/>
</dbReference>
<dbReference type="CDD" id="cd01335">
    <property type="entry name" value="Radical_SAM"/>
    <property type="match status" value="1"/>
</dbReference>
<dbReference type="CDD" id="cd02065">
    <property type="entry name" value="B12-binding_like"/>
    <property type="match status" value="1"/>
</dbReference>
<sequence length="622" mass="71641">MNTKLALSDEILLTVDKPARYIGNELNMVKKDPTQVDIRFAMCFPDVYEIGMSHLGMQILYDMFNQREDVYCERVFSPWPDLHKIMKEQQIPLFALETQDAVKDFDFLGITIQYEMCYTNILQILDLAQIPFYAKNRDWDVPVVIGGGPCTYNPEPLADFFDLFYIGEGEIRYDQLFALYKVCRKNGSSRAEFLHEAAKIPGMYVPSLYEVSYKEDGTIEEMKPVFEDVPAKVEKQVVMDLTDAPYPEKPIVPFIKVTQDRVVLEIQRGCIRGCRFCQAGMIYRPNREKDISVLKKHAYEMLKNTGHEEISLSSLSSSDYSQLEELVNFLIDNFKEKGVNISLPSLRIDAFSLDVMGKVQDIRKSSLTFAPEAGSQRLRNVINKGLTEDVILHGAGMAFEGGWQKVKLYFMLGLPTETPEDMRAIAELANKIAVRYYEIPKDQRNGKCQITISTSFFVPKPFTPFQWARMYDKDNYLGRAKIVNDAVKEQLNRKSIKYNWHEADVTVLEGIFARGDRKVGQAILKAYENGCIFDAWSEFFDNNRWIETFKEIGMDPDFYTMRERSLDEVFPWDFIDAGVTKEFMIRQWKTAMEEKVTPNCRMQCSGCGAMNYKGGVCFEGKN</sequence>
<reference evidence="2 3" key="1">
    <citation type="submission" date="2020-08" db="EMBL/GenBank/DDBJ databases">
        <title>Genome public.</title>
        <authorList>
            <person name="Liu C."/>
            <person name="Sun Q."/>
        </authorList>
    </citation>
    <scope>NUCLEOTIDE SEQUENCE [LARGE SCALE GENOMIC DNA]</scope>
    <source>
        <strain evidence="2 3">BX0805</strain>
    </source>
</reference>
<evidence type="ECO:0000313" key="3">
    <source>
        <dbReference type="Proteomes" id="UP000621540"/>
    </source>
</evidence>
<dbReference type="SMART" id="SM00729">
    <property type="entry name" value="Elp3"/>
    <property type="match status" value="1"/>
</dbReference>
<accession>A0ABR7I8J7</accession>
<dbReference type="NCBIfam" id="TIGR03960">
    <property type="entry name" value="rSAM_fuse_unch"/>
    <property type="match status" value="1"/>
</dbReference>
<dbReference type="InterPro" id="IPR023404">
    <property type="entry name" value="rSAM_horseshoe"/>
</dbReference>
<dbReference type="SFLD" id="SFLDG01082">
    <property type="entry name" value="B12-binding_domain_containing"/>
    <property type="match status" value="1"/>
</dbReference>
<keyword evidence="3" id="KW-1185">Reference proteome</keyword>
<dbReference type="Gene3D" id="3.80.30.20">
    <property type="entry name" value="tm_1862 like domain"/>
    <property type="match status" value="1"/>
</dbReference>
<dbReference type="SUPFAM" id="SSF102114">
    <property type="entry name" value="Radical SAM enzymes"/>
    <property type="match status" value="1"/>
</dbReference>
<dbReference type="PROSITE" id="PS51918">
    <property type="entry name" value="RADICAL_SAM"/>
    <property type="match status" value="1"/>
</dbReference>
<organism evidence="2 3">
    <name type="scientific">Roseburia yibonii</name>
    <dbReference type="NCBI Taxonomy" id="2763063"/>
    <lineage>
        <taxon>Bacteria</taxon>
        <taxon>Bacillati</taxon>
        <taxon>Bacillota</taxon>
        <taxon>Clostridia</taxon>
        <taxon>Lachnospirales</taxon>
        <taxon>Lachnospiraceae</taxon>
        <taxon>Roseburia</taxon>
    </lineage>
</organism>
<dbReference type="Pfam" id="PF04055">
    <property type="entry name" value="Radical_SAM"/>
    <property type="match status" value="1"/>
</dbReference>